<name>A0ACC1QF81_9HYPO</name>
<organism evidence="1 2">
    <name type="scientific">Lecanicillium saksenae</name>
    <dbReference type="NCBI Taxonomy" id="468837"/>
    <lineage>
        <taxon>Eukaryota</taxon>
        <taxon>Fungi</taxon>
        <taxon>Dikarya</taxon>
        <taxon>Ascomycota</taxon>
        <taxon>Pezizomycotina</taxon>
        <taxon>Sordariomycetes</taxon>
        <taxon>Hypocreomycetidae</taxon>
        <taxon>Hypocreales</taxon>
        <taxon>Cordycipitaceae</taxon>
        <taxon>Lecanicillium</taxon>
    </lineage>
</organism>
<proteinExistence type="predicted"/>
<evidence type="ECO:0000313" key="2">
    <source>
        <dbReference type="Proteomes" id="UP001148737"/>
    </source>
</evidence>
<gene>
    <name evidence="1" type="ORF">NLG97_g10775</name>
</gene>
<sequence>MVVETGRAASAGVEVEMWMDGERVYSGYLARPGSTLSPWTTASPTTTASSTTLSAASAAAAPHDTAAEKIATDGRDWADRVLRKDDMEVYVLRLLLEYARLLDDRRESMGWVQDVLSEPALKKLWKQW</sequence>
<comment type="caution">
    <text evidence="1">The sequence shown here is derived from an EMBL/GenBank/DDBJ whole genome shotgun (WGS) entry which is preliminary data.</text>
</comment>
<dbReference type="Proteomes" id="UP001148737">
    <property type="component" value="Unassembled WGS sequence"/>
</dbReference>
<accession>A0ACC1QF81</accession>
<reference evidence="1" key="1">
    <citation type="submission" date="2022-07" db="EMBL/GenBank/DDBJ databases">
        <title>Genome Sequence of Lecanicillium saksenae.</title>
        <authorList>
            <person name="Buettner E."/>
        </authorList>
    </citation>
    <scope>NUCLEOTIDE SEQUENCE</scope>
    <source>
        <strain evidence="1">VT-O1</strain>
    </source>
</reference>
<keyword evidence="2" id="KW-1185">Reference proteome</keyword>
<dbReference type="EMBL" id="JANAKD010002915">
    <property type="protein sequence ID" value="KAJ3472708.1"/>
    <property type="molecule type" value="Genomic_DNA"/>
</dbReference>
<protein>
    <submittedName>
        <fullName evidence="1">Uncharacterized protein</fullName>
    </submittedName>
</protein>
<evidence type="ECO:0000313" key="1">
    <source>
        <dbReference type="EMBL" id="KAJ3472708.1"/>
    </source>
</evidence>